<organism evidence="3 4">
    <name type="scientific">Plantactinospora mayteni</name>
    <dbReference type="NCBI Taxonomy" id="566021"/>
    <lineage>
        <taxon>Bacteria</taxon>
        <taxon>Bacillati</taxon>
        <taxon>Actinomycetota</taxon>
        <taxon>Actinomycetes</taxon>
        <taxon>Micromonosporales</taxon>
        <taxon>Micromonosporaceae</taxon>
        <taxon>Plantactinospora</taxon>
    </lineage>
</organism>
<dbReference type="Pfam" id="PF13427">
    <property type="entry name" value="AadA_C"/>
    <property type="match status" value="1"/>
</dbReference>
<evidence type="ECO:0000256" key="1">
    <source>
        <dbReference type="ARBA" id="ARBA00022679"/>
    </source>
</evidence>
<protein>
    <recommendedName>
        <fullName evidence="2">Adenylyltransferase AadA C-terminal domain-containing protein</fullName>
    </recommendedName>
</protein>
<evidence type="ECO:0000313" key="4">
    <source>
        <dbReference type="Proteomes" id="UP000621500"/>
    </source>
</evidence>
<feature type="domain" description="Adenylyltransferase AadA C-terminal" evidence="2">
    <location>
        <begin position="149"/>
        <end position="248"/>
    </location>
</feature>
<sequence>MTSTLPPDERGYLAGVLDRLRAILGDALLGVYPTGSLALDGYSPGRSDIDLIAVVERAGPAVLQALAAELSHDALRCPATGLEFVLYERSVVADAGTGAGFALNLNTGRALPPKVGFGASPDEAVFWYPIDRSISSQQGVALLGPPPATLLAPVPFATLLPVVVESVEARLHADLDLGDNAVLNGCRSLRYAAQRRWYPKRPAAEWATRAAPEFGPLIHAALRGYAQGRAAGDTVDDAEVHAFLTFVLDRLGQHRPAATAGSRHGG</sequence>
<accession>A0ABQ4EWF4</accession>
<evidence type="ECO:0000259" key="2">
    <source>
        <dbReference type="Pfam" id="PF13427"/>
    </source>
</evidence>
<dbReference type="RefSeq" id="WP_203860377.1">
    <property type="nucleotide sequence ID" value="NZ_BAAAZQ010000031.1"/>
</dbReference>
<dbReference type="EMBL" id="BONX01000038">
    <property type="protein sequence ID" value="GIG98971.1"/>
    <property type="molecule type" value="Genomic_DNA"/>
</dbReference>
<keyword evidence="1" id="KW-0808">Transferase</keyword>
<evidence type="ECO:0000313" key="3">
    <source>
        <dbReference type="EMBL" id="GIG98971.1"/>
    </source>
</evidence>
<reference evidence="3 4" key="1">
    <citation type="submission" date="2021-01" db="EMBL/GenBank/DDBJ databases">
        <title>Whole genome shotgun sequence of Plantactinospora mayteni NBRC 109088.</title>
        <authorList>
            <person name="Komaki H."/>
            <person name="Tamura T."/>
        </authorList>
    </citation>
    <scope>NUCLEOTIDE SEQUENCE [LARGE SCALE GENOMIC DNA]</scope>
    <source>
        <strain evidence="3 4">NBRC 109088</strain>
    </source>
</reference>
<dbReference type="InterPro" id="IPR025184">
    <property type="entry name" value="AadA_C"/>
</dbReference>
<gene>
    <name evidence="3" type="ORF">Pma05_55440</name>
</gene>
<proteinExistence type="predicted"/>
<dbReference type="Proteomes" id="UP000621500">
    <property type="component" value="Unassembled WGS sequence"/>
</dbReference>
<dbReference type="InterPro" id="IPR043519">
    <property type="entry name" value="NT_sf"/>
</dbReference>
<dbReference type="SUPFAM" id="SSF81301">
    <property type="entry name" value="Nucleotidyltransferase"/>
    <property type="match status" value="1"/>
</dbReference>
<name>A0ABQ4EWF4_9ACTN</name>
<keyword evidence="4" id="KW-1185">Reference proteome</keyword>
<comment type="caution">
    <text evidence="3">The sequence shown here is derived from an EMBL/GenBank/DDBJ whole genome shotgun (WGS) entry which is preliminary data.</text>
</comment>